<sequence length="159" mass="17851">MPSMDDPSKAEVAPPTTAGEAVAHMSRSELWVTAAMLQLFSVSFTALVAWLFWHRDHSFYSTAPWRLPMWLSCGVYSSLALWIDSYIDLFLPRTPWALQESFMEYGYKLGSILLTLMEAIVLSISVEDTRVLVGCTCVVAACIGGLLLFWARLVRDYSD</sequence>
<name>A0A0D9WAM1_9ORYZ</name>
<reference evidence="4" key="2">
    <citation type="submission" date="2013-12" db="EMBL/GenBank/DDBJ databases">
        <authorList>
            <person name="Yu Y."/>
            <person name="Lee S."/>
            <person name="de Baynast K."/>
            <person name="Wissotski M."/>
            <person name="Liu L."/>
            <person name="Talag J."/>
            <person name="Goicoechea J."/>
            <person name="Angelova A."/>
            <person name="Jetty R."/>
            <person name="Kudrna D."/>
            <person name="Golser W."/>
            <person name="Rivera L."/>
            <person name="Zhang J."/>
            <person name="Wing R."/>
        </authorList>
    </citation>
    <scope>NUCLEOTIDE SEQUENCE</scope>
</reference>
<dbReference type="HOGENOM" id="CLU_124673_1_0_1"/>
<organism evidence="3 4">
    <name type="scientific">Leersia perrieri</name>
    <dbReference type="NCBI Taxonomy" id="77586"/>
    <lineage>
        <taxon>Eukaryota</taxon>
        <taxon>Viridiplantae</taxon>
        <taxon>Streptophyta</taxon>
        <taxon>Embryophyta</taxon>
        <taxon>Tracheophyta</taxon>
        <taxon>Spermatophyta</taxon>
        <taxon>Magnoliopsida</taxon>
        <taxon>Liliopsida</taxon>
        <taxon>Poales</taxon>
        <taxon>Poaceae</taxon>
        <taxon>BOP clade</taxon>
        <taxon>Oryzoideae</taxon>
        <taxon>Oryzeae</taxon>
        <taxon>Oryzinae</taxon>
        <taxon>Leersia</taxon>
    </lineage>
</organism>
<protein>
    <recommendedName>
        <fullName evidence="2">DUF7378 domain-containing protein</fullName>
    </recommendedName>
</protein>
<feature type="domain" description="DUF7378" evidence="2">
    <location>
        <begin position="17"/>
        <end position="158"/>
    </location>
</feature>
<dbReference type="Proteomes" id="UP000032180">
    <property type="component" value="Chromosome 4"/>
</dbReference>
<dbReference type="InterPro" id="IPR055802">
    <property type="entry name" value="DUF7378"/>
</dbReference>
<reference evidence="3 4" key="1">
    <citation type="submission" date="2012-08" db="EMBL/GenBank/DDBJ databases">
        <title>Oryza genome evolution.</title>
        <authorList>
            <person name="Wing R.A."/>
        </authorList>
    </citation>
    <scope>NUCLEOTIDE SEQUENCE</scope>
</reference>
<dbReference type="Gramene" id="LPERR04G23710.1">
    <property type="protein sequence ID" value="LPERR04G23710.1"/>
    <property type="gene ID" value="LPERR04G23710"/>
</dbReference>
<evidence type="ECO:0000313" key="3">
    <source>
        <dbReference type="EnsemblPlants" id="LPERR04G23710.1"/>
    </source>
</evidence>
<keyword evidence="1" id="KW-0472">Membrane</keyword>
<feature type="transmembrane region" description="Helical" evidence="1">
    <location>
        <begin position="30"/>
        <end position="53"/>
    </location>
</feature>
<dbReference type="Pfam" id="PF24095">
    <property type="entry name" value="DUF7378"/>
    <property type="match status" value="1"/>
</dbReference>
<feature type="transmembrane region" description="Helical" evidence="1">
    <location>
        <begin position="65"/>
        <end position="85"/>
    </location>
</feature>
<dbReference type="EnsemblPlants" id="LPERR04G23710.1">
    <property type="protein sequence ID" value="LPERR04G23710.1"/>
    <property type="gene ID" value="LPERR04G23710"/>
</dbReference>
<proteinExistence type="predicted"/>
<reference evidence="3" key="3">
    <citation type="submission" date="2015-04" db="UniProtKB">
        <authorList>
            <consortium name="EnsemblPlants"/>
        </authorList>
    </citation>
    <scope>IDENTIFICATION</scope>
</reference>
<accession>A0A0D9WAM1</accession>
<dbReference type="AlphaFoldDB" id="A0A0D9WAM1"/>
<evidence type="ECO:0000313" key="4">
    <source>
        <dbReference type="Proteomes" id="UP000032180"/>
    </source>
</evidence>
<keyword evidence="4" id="KW-1185">Reference proteome</keyword>
<feature type="transmembrane region" description="Helical" evidence="1">
    <location>
        <begin position="105"/>
        <end position="124"/>
    </location>
</feature>
<dbReference type="eggNOG" id="ENOG502R4KB">
    <property type="taxonomic scope" value="Eukaryota"/>
</dbReference>
<evidence type="ECO:0000256" key="1">
    <source>
        <dbReference type="SAM" id="Phobius"/>
    </source>
</evidence>
<keyword evidence="1" id="KW-0812">Transmembrane</keyword>
<feature type="transmembrane region" description="Helical" evidence="1">
    <location>
        <begin position="131"/>
        <end position="151"/>
    </location>
</feature>
<evidence type="ECO:0000259" key="2">
    <source>
        <dbReference type="Pfam" id="PF24095"/>
    </source>
</evidence>
<keyword evidence="1" id="KW-1133">Transmembrane helix</keyword>